<dbReference type="Proteomes" id="UP000501237">
    <property type="component" value="Chromosome"/>
</dbReference>
<accession>A0A679G790</accession>
<evidence type="ECO:0000256" key="4">
    <source>
        <dbReference type="ARBA" id="ARBA00023263"/>
    </source>
</evidence>
<evidence type="ECO:0000256" key="3">
    <source>
        <dbReference type="ARBA" id="ARBA00022729"/>
    </source>
</evidence>
<organism evidence="7 8">
    <name type="scientific">Metapseudomonas otitidis</name>
    <dbReference type="NCBI Taxonomy" id="319939"/>
    <lineage>
        <taxon>Bacteria</taxon>
        <taxon>Pseudomonadati</taxon>
        <taxon>Pseudomonadota</taxon>
        <taxon>Gammaproteobacteria</taxon>
        <taxon>Pseudomonadales</taxon>
        <taxon>Pseudomonadaceae</taxon>
        <taxon>Metapseudomonas</taxon>
    </lineage>
</organism>
<proteinExistence type="inferred from homology"/>
<comment type="subcellular location">
    <subcellularLocation>
        <location evidence="1">Fimbrium</location>
    </subcellularLocation>
</comment>
<evidence type="ECO:0000256" key="1">
    <source>
        <dbReference type="ARBA" id="ARBA00004561"/>
    </source>
</evidence>
<dbReference type="GO" id="GO:0043709">
    <property type="term" value="P:cell adhesion involved in single-species biofilm formation"/>
    <property type="evidence" value="ECO:0007669"/>
    <property type="project" value="TreeGrafter"/>
</dbReference>
<dbReference type="Gene3D" id="2.60.40.3310">
    <property type="match status" value="1"/>
</dbReference>
<dbReference type="InterPro" id="IPR008966">
    <property type="entry name" value="Adhesion_dom_sf"/>
</dbReference>
<evidence type="ECO:0000256" key="2">
    <source>
        <dbReference type="ARBA" id="ARBA00006671"/>
    </source>
</evidence>
<protein>
    <submittedName>
        <fullName evidence="7">Fimbrial protein</fullName>
    </submittedName>
</protein>
<dbReference type="InterPro" id="IPR000259">
    <property type="entry name" value="Adhesion_dom_fimbrial"/>
</dbReference>
<evidence type="ECO:0000313" key="8">
    <source>
        <dbReference type="Proteomes" id="UP000501237"/>
    </source>
</evidence>
<dbReference type="RefSeq" id="WP_172432459.1">
    <property type="nucleotide sequence ID" value="NZ_AP022642.1"/>
</dbReference>
<dbReference type="InterPro" id="IPR050263">
    <property type="entry name" value="Bact_Fimbrial_Adh_Pro"/>
</dbReference>
<dbReference type="KEGG" id="poj:PtoMrB4_05680"/>
<dbReference type="EMBL" id="AP022642">
    <property type="protein sequence ID" value="BCA26591.1"/>
    <property type="molecule type" value="Genomic_DNA"/>
</dbReference>
<dbReference type="GeneID" id="57395778"/>
<keyword evidence="3 5" id="KW-0732">Signal</keyword>
<feature type="signal peptide" evidence="5">
    <location>
        <begin position="1"/>
        <end position="24"/>
    </location>
</feature>
<dbReference type="GO" id="GO:0009289">
    <property type="term" value="C:pilus"/>
    <property type="evidence" value="ECO:0007669"/>
    <property type="project" value="UniProtKB-SubCell"/>
</dbReference>
<gene>
    <name evidence="7" type="ORF">PtoMrB4_05680</name>
</gene>
<evidence type="ECO:0000259" key="6">
    <source>
        <dbReference type="Pfam" id="PF00419"/>
    </source>
</evidence>
<feature type="chain" id="PRO_5025656095" evidence="5">
    <location>
        <begin position="25"/>
        <end position="323"/>
    </location>
</feature>
<dbReference type="PANTHER" id="PTHR33420:SF12">
    <property type="entry name" value="FIMBRIN-LIKE PROTEIN FIMI-RELATED"/>
    <property type="match status" value="1"/>
</dbReference>
<dbReference type="SUPFAM" id="SSF49401">
    <property type="entry name" value="Bacterial adhesins"/>
    <property type="match status" value="1"/>
</dbReference>
<evidence type="ECO:0000313" key="7">
    <source>
        <dbReference type="EMBL" id="BCA26591.1"/>
    </source>
</evidence>
<dbReference type="PROSITE" id="PS51257">
    <property type="entry name" value="PROKAR_LIPOPROTEIN"/>
    <property type="match status" value="1"/>
</dbReference>
<dbReference type="Gene3D" id="2.60.40.1090">
    <property type="entry name" value="Fimbrial-type adhesion domain"/>
    <property type="match status" value="1"/>
</dbReference>
<sequence>MNPRPFSRLASALALLLASGMAWGGSCSGSGHKNQLPLPTTLTVHRDAPIGTVLYDTNRWMGGGSASATCTGPGTLWMDHGYSATMQRTALEHVYESGVPGIGVKVAWANNGSRPPATMSGGIFMGHPRTETQISATTYAPAQLWWFQLIKTGPIESGTFAIKPIQVYYHNLLTNELTFPPTRLVFNKKGCRLLEPTLTVHLPTANLHHFEGVGSSARERPFDIHLDCDPDIRIHYRVDGLKVADSVLQNSTGAGMARGVGVQLLKGAGNGEPLVLGSKAFHQASGTQGGPSAIPLIARYHQHEPDIAPGAVITTATLTLFYE</sequence>
<dbReference type="AlphaFoldDB" id="A0A679G790"/>
<keyword evidence="4" id="KW-0281">Fimbrium</keyword>
<reference evidence="7 8" key="1">
    <citation type="journal article" date="2020" name="Microbiol. Resour. Announc.">
        <title>Complete genome sequence of Pseudomonas otitidis strain MrB4, isolated from Lake Biwa in Japan.</title>
        <authorList>
            <person name="Miyazaki K."/>
            <person name="Hase E."/>
            <person name="Maruya T."/>
        </authorList>
    </citation>
    <scope>NUCLEOTIDE SEQUENCE [LARGE SCALE GENOMIC DNA]</scope>
    <source>
        <strain evidence="7 8">MrB4</strain>
    </source>
</reference>
<dbReference type="PANTHER" id="PTHR33420">
    <property type="entry name" value="FIMBRIAL SUBUNIT ELFA-RELATED"/>
    <property type="match status" value="1"/>
</dbReference>
<dbReference type="Pfam" id="PF00419">
    <property type="entry name" value="Fimbrial"/>
    <property type="match status" value="1"/>
</dbReference>
<comment type="similarity">
    <text evidence="2">Belongs to the fimbrial protein family.</text>
</comment>
<name>A0A679G790_9GAMM</name>
<evidence type="ECO:0000256" key="5">
    <source>
        <dbReference type="SAM" id="SignalP"/>
    </source>
</evidence>
<feature type="domain" description="Fimbrial-type adhesion" evidence="6">
    <location>
        <begin position="197"/>
        <end position="322"/>
    </location>
</feature>
<dbReference type="InterPro" id="IPR036937">
    <property type="entry name" value="Adhesion_dom_fimbrial_sf"/>
</dbReference>